<organism evidence="5 6">
    <name type="scientific">Litoribacillus peritrichatus</name>
    <dbReference type="NCBI Taxonomy" id="718191"/>
    <lineage>
        <taxon>Bacteria</taxon>
        <taxon>Pseudomonadati</taxon>
        <taxon>Pseudomonadota</taxon>
        <taxon>Gammaproteobacteria</taxon>
        <taxon>Oceanospirillales</taxon>
        <taxon>Oceanospirillaceae</taxon>
        <taxon>Litoribacillus</taxon>
    </lineage>
</organism>
<dbReference type="Proteomes" id="UP001501565">
    <property type="component" value="Unassembled WGS sequence"/>
</dbReference>
<name>A0ABP7MRD4_9GAMM</name>
<evidence type="ECO:0000259" key="4">
    <source>
        <dbReference type="PROSITE" id="PS51891"/>
    </source>
</evidence>
<sequence>MESSGIHKGSCHCGAVEFTVNLPNGIEGPYRCNCSLCDRRGAIAAPVQMEEFKVTKGEEFLTLYQFNTQVAKHYFCAQCGIYTHHQRRSNPSQFSYNVACLEGINSQDIECVGFIDGVNHAMDQ</sequence>
<reference evidence="6" key="1">
    <citation type="journal article" date="2019" name="Int. J. Syst. Evol. Microbiol.">
        <title>The Global Catalogue of Microorganisms (GCM) 10K type strain sequencing project: providing services to taxonomists for standard genome sequencing and annotation.</title>
        <authorList>
            <consortium name="The Broad Institute Genomics Platform"/>
            <consortium name="The Broad Institute Genome Sequencing Center for Infectious Disease"/>
            <person name="Wu L."/>
            <person name="Ma J."/>
        </authorList>
    </citation>
    <scope>NUCLEOTIDE SEQUENCE [LARGE SCALE GENOMIC DNA]</scope>
    <source>
        <strain evidence="6">JCM 17551</strain>
    </source>
</reference>
<feature type="domain" description="CENP-V/GFA" evidence="4">
    <location>
        <begin position="7"/>
        <end position="124"/>
    </location>
</feature>
<dbReference type="PROSITE" id="PS51891">
    <property type="entry name" value="CENP_V_GFA"/>
    <property type="match status" value="1"/>
</dbReference>
<dbReference type="EMBL" id="BAABBN010000007">
    <property type="protein sequence ID" value="GAA3928378.1"/>
    <property type="molecule type" value="Genomic_DNA"/>
</dbReference>
<dbReference type="InterPro" id="IPR052355">
    <property type="entry name" value="CENP-V-like"/>
</dbReference>
<keyword evidence="3" id="KW-0862">Zinc</keyword>
<evidence type="ECO:0000256" key="1">
    <source>
        <dbReference type="ARBA" id="ARBA00005495"/>
    </source>
</evidence>
<dbReference type="RefSeq" id="WP_344798979.1">
    <property type="nucleotide sequence ID" value="NZ_BAABBN010000007.1"/>
</dbReference>
<dbReference type="Pfam" id="PF04828">
    <property type="entry name" value="GFA"/>
    <property type="match status" value="1"/>
</dbReference>
<dbReference type="InterPro" id="IPR006913">
    <property type="entry name" value="CENP-V/GFA"/>
</dbReference>
<accession>A0ABP7MRD4</accession>
<dbReference type="PANTHER" id="PTHR28620:SF1">
    <property type="entry name" value="CENP-V_GFA DOMAIN-CONTAINING PROTEIN"/>
    <property type="match status" value="1"/>
</dbReference>
<dbReference type="SUPFAM" id="SSF51316">
    <property type="entry name" value="Mss4-like"/>
    <property type="match status" value="1"/>
</dbReference>
<protein>
    <submittedName>
        <fullName evidence="5">GFA family protein</fullName>
    </submittedName>
</protein>
<dbReference type="InterPro" id="IPR011057">
    <property type="entry name" value="Mss4-like_sf"/>
</dbReference>
<proteinExistence type="inferred from homology"/>
<keyword evidence="6" id="KW-1185">Reference proteome</keyword>
<comment type="similarity">
    <text evidence="1">Belongs to the Gfa family.</text>
</comment>
<comment type="caution">
    <text evidence="5">The sequence shown here is derived from an EMBL/GenBank/DDBJ whole genome shotgun (WGS) entry which is preliminary data.</text>
</comment>
<gene>
    <name evidence="5" type="ORF">GCM10022277_26110</name>
</gene>
<dbReference type="Gene3D" id="2.170.150.70">
    <property type="match status" value="1"/>
</dbReference>
<keyword evidence="2" id="KW-0479">Metal-binding</keyword>
<evidence type="ECO:0000256" key="2">
    <source>
        <dbReference type="ARBA" id="ARBA00022723"/>
    </source>
</evidence>
<evidence type="ECO:0000313" key="5">
    <source>
        <dbReference type="EMBL" id="GAA3928378.1"/>
    </source>
</evidence>
<dbReference type="PANTHER" id="PTHR28620">
    <property type="entry name" value="CENTROMERE PROTEIN V"/>
    <property type="match status" value="1"/>
</dbReference>
<evidence type="ECO:0000313" key="6">
    <source>
        <dbReference type="Proteomes" id="UP001501565"/>
    </source>
</evidence>
<evidence type="ECO:0000256" key="3">
    <source>
        <dbReference type="ARBA" id="ARBA00022833"/>
    </source>
</evidence>